<evidence type="ECO:0000256" key="3">
    <source>
        <dbReference type="ARBA" id="ARBA00022598"/>
    </source>
</evidence>
<dbReference type="InterPro" id="IPR020058">
    <property type="entry name" value="Glu/Gln-tRNA-synth_Ib_cat-dom"/>
</dbReference>
<evidence type="ECO:0000256" key="5">
    <source>
        <dbReference type="ARBA" id="ARBA00022840"/>
    </source>
</evidence>
<feature type="domain" description="Glutaminyl-tRNA synthetase class Ib non-specific RNA-binding" evidence="14">
    <location>
        <begin position="165"/>
        <end position="244"/>
    </location>
</feature>
<dbReference type="FunFam" id="2.40.240.10:FF:000007">
    <property type="entry name" value="Glutamine--tRNA ligase"/>
    <property type="match status" value="1"/>
</dbReference>
<evidence type="ECO:0000259" key="13">
    <source>
        <dbReference type="Pfam" id="PF03950"/>
    </source>
</evidence>
<evidence type="ECO:0000259" key="14">
    <source>
        <dbReference type="Pfam" id="PF04557"/>
    </source>
</evidence>
<dbReference type="InterPro" id="IPR007639">
    <property type="entry name" value="Gln-tRNA-synth_Ib_RNA-bd_N"/>
</dbReference>
<feature type="domain" description="Glutamyl/glutaminyl-tRNA synthetase class Ib catalytic" evidence="12">
    <location>
        <begin position="251"/>
        <end position="560"/>
    </location>
</feature>
<dbReference type="Pfam" id="PF04557">
    <property type="entry name" value="tRNA_synt_1c_R2"/>
    <property type="match status" value="1"/>
</dbReference>
<comment type="catalytic activity">
    <reaction evidence="9">
        <text>tRNA(Gln) + L-glutamine + ATP = L-glutaminyl-tRNA(Gln) + AMP + diphosphate</text>
        <dbReference type="Rhea" id="RHEA:20121"/>
        <dbReference type="Rhea" id="RHEA-COMP:9662"/>
        <dbReference type="Rhea" id="RHEA-COMP:9681"/>
        <dbReference type="ChEBI" id="CHEBI:30616"/>
        <dbReference type="ChEBI" id="CHEBI:33019"/>
        <dbReference type="ChEBI" id="CHEBI:58359"/>
        <dbReference type="ChEBI" id="CHEBI:78442"/>
        <dbReference type="ChEBI" id="CHEBI:78521"/>
        <dbReference type="ChEBI" id="CHEBI:456215"/>
        <dbReference type="EC" id="6.1.1.18"/>
    </reaction>
</comment>
<feature type="domain" description="Glutaminyl-tRNA synthetase class Ib non-specific RNA-binding" evidence="15">
    <location>
        <begin position="4"/>
        <end position="161"/>
    </location>
</feature>
<dbReference type="EMBL" id="BACD03000001">
    <property type="protein sequence ID" value="GAO45917.1"/>
    <property type="molecule type" value="Genomic_DNA"/>
</dbReference>
<evidence type="ECO:0000259" key="16">
    <source>
        <dbReference type="Pfam" id="PF20974"/>
    </source>
</evidence>
<dbReference type="SUPFAM" id="SSF50715">
    <property type="entry name" value="Ribosomal protein L25-like"/>
    <property type="match status" value="1"/>
</dbReference>
<name>A0A0E9N7N7_SAICN</name>
<dbReference type="GO" id="GO:0006425">
    <property type="term" value="P:glutaminyl-tRNA aminoacylation"/>
    <property type="evidence" value="ECO:0007669"/>
    <property type="project" value="InterPro"/>
</dbReference>
<evidence type="ECO:0000259" key="15">
    <source>
        <dbReference type="Pfam" id="PF04558"/>
    </source>
</evidence>
<dbReference type="Gene3D" id="2.40.240.10">
    <property type="entry name" value="Ribosomal Protein L25, Chain P"/>
    <property type="match status" value="2"/>
</dbReference>
<evidence type="ECO:0000256" key="4">
    <source>
        <dbReference type="ARBA" id="ARBA00022741"/>
    </source>
</evidence>
<dbReference type="Gene3D" id="1.10.8.1290">
    <property type="entry name" value="Glutaminyl-tRNA synthetase, non-specific RNA binding region part 1, domain 1"/>
    <property type="match status" value="1"/>
</dbReference>
<gene>
    <name evidence="17" type="ORF">G7K_0163-t1</name>
</gene>
<dbReference type="InterPro" id="IPR007638">
    <property type="entry name" value="Gln-tRNA-synth_Ib_RNA-bd_2"/>
</dbReference>
<dbReference type="Pfam" id="PF04558">
    <property type="entry name" value="tRNA_synt_1c_R1"/>
    <property type="match status" value="1"/>
</dbReference>
<feature type="region of interest" description="Disordered" evidence="11">
    <location>
        <begin position="177"/>
        <end position="213"/>
    </location>
</feature>
<accession>A0A0E9N7N7</accession>
<dbReference type="InterPro" id="IPR050132">
    <property type="entry name" value="Gln/Glu-tRNA_Ligase"/>
</dbReference>
<dbReference type="NCBIfam" id="TIGR00440">
    <property type="entry name" value="glnS"/>
    <property type="match status" value="1"/>
</dbReference>
<dbReference type="FunFam" id="2.40.240.10:FF:000015">
    <property type="entry name" value="Glutaminyl-tRNA synthetase"/>
    <property type="match status" value="1"/>
</dbReference>
<dbReference type="Pfam" id="PF00749">
    <property type="entry name" value="tRNA-synt_1c"/>
    <property type="match status" value="1"/>
</dbReference>
<dbReference type="InterPro" id="IPR000924">
    <property type="entry name" value="Glu/Gln-tRNA-synth"/>
</dbReference>
<dbReference type="InterPro" id="IPR001412">
    <property type="entry name" value="aa-tRNA-synth_I_CS"/>
</dbReference>
<dbReference type="PRINTS" id="PR00987">
    <property type="entry name" value="TRNASYNTHGLU"/>
</dbReference>
<reference evidence="17 18" key="1">
    <citation type="journal article" date="2011" name="J. Gen. Appl. Microbiol.">
        <title>Draft genome sequencing of the enigmatic yeast Saitoella complicata.</title>
        <authorList>
            <person name="Nishida H."/>
            <person name="Hamamoto M."/>
            <person name="Sugiyama J."/>
        </authorList>
    </citation>
    <scope>NUCLEOTIDE SEQUENCE [LARGE SCALE GENOMIC DNA]</scope>
    <source>
        <strain evidence="17 18">NRRL Y-17804</strain>
    </source>
</reference>
<evidence type="ECO:0000313" key="17">
    <source>
        <dbReference type="EMBL" id="GAO45917.1"/>
    </source>
</evidence>
<evidence type="ECO:0000313" key="18">
    <source>
        <dbReference type="Proteomes" id="UP000033140"/>
    </source>
</evidence>
<dbReference type="OMA" id="TWCIYPM"/>
<dbReference type="STRING" id="698492.A0A0E9N7N7"/>
<comment type="similarity">
    <text evidence="1 10">Belongs to the class-I aminoacyl-tRNA synthetase family.</text>
</comment>
<dbReference type="PROSITE" id="PS00178">
    <property type="entry name" value="AA_TRNA_LIGASE_I"/>
    <property type="match status" value="1"/>
</dbReference>
<evidence type="ECO:0000256" key="10">
    <source>
        <dbReference type="RuleBase" id="RU363037"/>
    </source>
</evidence>
<dbReference type="GO" id="GO:0005829">
    <property type="term" value="C:cytosol"/>
    <property type="evidence" value="ECO:0007669"/>
    <property type="project" value="TreeGrafter"/>
</dbReference>
<reference evidence="17 18" key="2">
    <citation type="journal article" date="2014" name="J. Gen. Appl. Microbiol.">
        <title>The early diverging ascomycetous budding yeast Saitoella complicata has three histone deacetylases belonging to the Clr6, Hos2, and Rpd3 lineages.</title>
        <authorList>
            <person name="Nishida H."/>
            <person name="Matsumoto T."/>
            <person name="Kondo S."/>
            <person name="Hamamoto M."/>
            <person name="Yoshikawa H."/>
        </authorList>
    </citation>
    <scope>NUCLEOTIDE SEQUENCE [LARGE SCALE GENOMIC DNA]</scope>
    <source>
        <strain evidence="17 18">NRRL Y-17804</strain>
    </source>
</reference>
<dbReference type="SUPFAM" id="SSF52374">
    <property type="entry name" value="Nucleotidylyl transferase"/>
    <property type="match status" value="1"/>
</dbReference>
<dbReference type="Gene3D" id="1.10.10.2420">
    <property type="match status" value="1"/>
</dbReference>
<feature type="domain" description="tRNA synthetases class I (E and Q) anti-codon binding" evidence="16">
    <location>
        <begin position="677"/>
        <end position="740"/>
    </location>
</feature>
<evidence type="ECO:0000256" key="8">
    <source>
        <dbReference type="ARBA" id="ARBA00030466"/>
    </source>
</evidence>
<evidence type="ECO:0000256" key="9">
    <source>
        <dbReference type="ARBA" id="ARBA00048270"/>
    </source>
</evidence>
<dbReference type="EC" id="6.1.1.18" evidence="2"/>
<dbReference type="AlphaFoldDB" id="A0A0E9N7N7"/>
<comment type="caution">
    <text evidence="17">The sequence shown here is derived from an EMBL/GenBank/DDBJ whole genome shotgun (WGS) entry which is preliminary data.</text>
</comment>
<evidence type="ECO:0000256" key="1">
    <source>
        <dbReference type="ARBA" id="ARBA00005594"/>
    </source>
</evidence>
<dbReference type="InterPro" id="IPR042558">
    <property type="entry name" value="Gln-tRNA-synth_Ib_RNA-bd_N_1"/>
</dbReference>
<dbReference type="InterPro" id="IPR014729">
    <property type="entry name" value="Rossmann-like_a/b/a_fold"/>
</dbReference>
<dbReference type="Proteomes" id="UP000033140">
    <property type="component" value="Unassembled WGS sequence"/>
</dbReference>
<evidence type="ECO:0000256" key="2">
    <source>
        <dbReference type="ARBA" id="ARBA00012836"/>
    </source>
</evidence>
<protein>
    <recommendedName>
        <fullName evidence="2">glutamine--tRNA ligase</fullName>
        <ecNumber evidence="2">6.1.1.18</ecNumber>
    </recommendedName>
    <alternativeName>
        <fullName evidence="8">Glutaminyl-tRNA synthetase</fullName>
    </alternativeName>
</protein>
<dbReference type="InterPro" id="IPR042559">
    <property type="entry name" value="Gln-tRNA-synth_Ib_RNA-bd_N_2"/>
</dbReference>
<sequence>MADDIVKAFAAIGLSDAVVKETVKNTKLSSALTGIIAEAGVTDGCDKAIGSLLYALATADKSGSLPNREYVSLAIKDGRLKTVRQVEAAIAYMKQNAGSFNEHVFNKDCGVGVEVTTEEVKTLVAAYIQENKEVIESERYQRLSATMVALRANPDLKWADATVLKKEIDLQFGQLLGPKDERDAPKKKVKKPAASKEAKTSTTNTAKTAASAEHSGNMFEEGFLARLYKPGENPQIKPELREQHLRATGGKVVTRFPPEPNGYLHIGHSKAIAVNFGYAKYHNGICYLRYDDTNPEAEEEQYFVSIKEMVNWLGFKPYKITYSSDYFQELYDLAEELIKRDKAYVCHCTAEEMYAARGGDERGPRYACKHRNRPIDDSLAEFRGMNDGKYQPNQAILRMKQDLEDGNPQMWDMVAYRVLDAPHHRTGDKWKIYPTYDFTHCLVDSFENISHSLCTTEFITARQSYEWLCDALEVYKPKQSEYGRLNITGTVLSKRKIAKLVTEKHVRGWDDPRLYTLVAIKRRGIPPGAILNFVNELGVTTSTTNIQTARFENSIRRYLEDHTPRLMVLLDPVPVIIDNLPDDYVEECTVPYKPNDPTMGERKVPFAKRVYIDRSDFRTEDSKDYFRLAPGKSVGLFRVPYPIKATSFKTDPATGLVTEIHAHYENDAEFKKPKTYIQWVGDAPSHKSPVILDEVRLFTPLFKSENPSAHPDGFLADIDPNSEQIVKNAMVEVGITDMQKRGTKDAGEQDEQKRLDGPEAIRFQAMRVGYFCMDSDSSEGRVVLNRIVSLKEDVGKRA</sequence>
<reference evidence="17 18" key="3">
    <citation type="journal article" date="2015" name="Genome Announc.">
        <title>Draft Genome Sequence of the Archiascomycetous Yeast Saitoella complicata.</title>
        <authorList>
            <person name="Yamauchi K."/>
            <person name="Kondo S."/>
            <person name="Hamamoto M."/>
            <person name="Takahashi Y."/>
            <person name="Ogura Y."/>
            <person name="Hayashi T."/>
            <person name="Nishida H."/>
        </authorList>
    </citation>
    <scope>NUCLEOTIDE SEQUENCE [LARGE SCALE GENOMIC DNA]</scope>
    <source>
        <strain evidence="17 18">NRRL Y-17804</strain>
    </source>
</reference>
<dbReference type="PANTHER" id="PTHR43097">
    <property type="entry name" value="GLUTAMINE-TRNA LIGASE"/>
    <property type="match status" value="1"/>
</dbReference>
<dbReference type="FunFam" id="3.40.50.620:FF:000183">
    <property type="entry name" value="Glutaminyl-tRNA synthetase"/>
    <property type="match status" value="1"/>
</dbReference>
<evidence type="ECO:0000259" key="12">
    <source>
        <dbReference type="Pfam" id="PF00749"/>
    </source>
</evidence>
<dbReference type="InterPro" id="IPR049437">
    <property type="entry name" value="tRNA-synt_1c_C2"/>
</dbReference>
<dbReference type="Gene3D" id="3.40.50.620">
    <property type="entry name" value="HUPs"/>
    <property type="match status" value="1"/>
</dbReference>
<evidence type="ECO:0000256" key="6">
    <source>
        <dbReference type="ARBA" id="ARBA00022917"/>
    </source>
</evidence>
<evidence type="ECO:0000256" key="11">
    <source>
        <dbReference type="SAM" id="MobiDB-lite"/>
    </source>
</evidence>
<dbReference type="InterPro" id="IPR011035">
    <property type="entry name" value="Ribosomal_bL25/Gln-tRNA_synth"/>
</dbReference>
<keyword evidence="3 10" id="KW-0436">Ligase</keyword>
<dbReference type="FunFam" id="1.10.10.2420:FF:000001">
    <property type="entry name" value="Glutamine--tRNA ligase cytoplasmic"/>
    <property type="match status" value="1"/>
</dbReference>
<dbReference type="GO" id="GO:0005524">
    <property type="term" value="F:ATP binding"/>
    <property type="evidence" value="ECO:0007669"/>
    <property type="project" value="UniProtKB-KW"/>
</dbReference>
<proteinExistence type="inferred from homology"/>
<keyword evidence="5 10" id="KW-0067">ATP-binding</keyword>
<dbReference type="FunFam" id="1.10.8.1290:FF:000002">
    <property type="entry name" value="Glutamine--tRNA ligase cytoplasmic"/>
    <property type="match status" value="1"/>
</dbReference>
<keyword evidence="4 10" id="KW-0547">Nucleotide-binding</keyword>
<organism evidence="17 18">
    <name type="scientific">Saitoella complicata (strain BCRC 22490 / CBS 7301 / JCM 7358 / NBRC 10748 / NRRL Y-17804)</name>
    <dbReference type="NCBI Taxonomy" id="698492"/>
    <lineage>
        <taxon>Eukaryota</taxon>
        <taxon>Fungi</taxon>
        <taxon>Dikarya</taxon>
        <taxon>Ascomycota</taxon>
        <taxon>Taphrinomycotina</taxon>
        <taxon>Taphrinomycotina incertae sedis</taxon>
        <taxon>Saitoella</taxon>
    </lineage>
</organism>
<feature type="compositionally biased region" description="Low complexity" evidence="11">
    <location>
        <begin position="200"/>
        <end position="212"/>
    </location>
</feature>
<dbReference type="PANTHER" id="PTHR43097:SF4">
    <property type="entry name" value="GLUTAMINE--TRNA LIGASE"/>
    <property type="match status" value="1"/>
</dbReference>
<keyword evidence="18" id="KW-1185">Reference proteome</keyword>
<dbReference type="GO" id="GO:0004819">
    <property type="term" value="F:glutamine-tRNA ligase activity"/>
    <property type="evidence" value="ECO:0007669"/>
    <property type="project" value="UniProtKB-EC"/>
</dbReference>
<keyword evidence="7 10" id="KW-0030">Aminoacyl-tRNA synthetase</keyword>
<dbReference type="InterPro" id="IPR020056">
    <property type="entry name" value="Rbsml_bL25/Gln-tRNA_synth_N"/>
</dbReference>
<evidence type="ECO:0000256" key="7">
    <source>
        <dbReference type="ARBA" id="ARBA00023146"/>
    </source>
</evidence>
<dbReference type="InterPro" id="IPR004514">
    <property type="entry name" value="Gln-tRNA-synth"/>
</dbReference>
<dbReference type="Pfam" id="PF20974">
    <property type="entry name" value="tRNA-synt_1c_C2"/>
    <property type="match status" value="1"/>
</dbReference>
<feature type="domain" description="Glutamyl/glutaminyl-tRNA synthetase class Ib anti-codon binding" evidence="13">
    <location>
        <begin position="564"/>
        <end position="665"/>
    </location>
</feature>
<dbReference type="CDD" id="cd00807">
    <property type="entry name" value="GlnRS_core"/>
    <property type="match status" value="1"/>
</dbReference>
<keyword evidence="6 10" id="KW-0648">Protein biosynthesis</keyword>
<dbReference type="InterPro" id="IPR020059">
    <property type="entry name" value="Glu/Gln-tRNA-synth_Ib_codon-bd"/>
</dbReference>
<dbReference type="Pfam" id="PF03950">
    <property type="entry name" value="tRNA-synt_1c_C"/>
    <property type="match status" value="1"/>
</dbReference>